<dbReference type="SUPFAM" id="SSF51735">
    <property type="entry name" value="NAD(P)-binding Rossmann-fold domains"/>
    <property type="match status" value="1"/>
</dbReference>
<protein>
    <submittedName>
        <fullName evidence="4">Epimerase, SDR39I1 family</fullName>
    </submittedName>
</protein>
<dbReference type="Gene3D" id="3.40.50.720">
    <property type="entry name" value="NAD(P)-binding Rossmann-like Domain"/>
    <property type="match status" value="1"/>
</dbReference>
<feature type="domain" description="NAD-dependent epimerase/dehydratase" evidence="2">
    <location>
        <begin position="3"/>
        <end position="217"/>
    </location>
</feature>
<dbReference type="CDD" id="cd05242">
    <property type="entry name" value="SDR_a8"/>
    <property type="match status" value="1"/>
</dbReference>
<keyword evidence="5" id="KW-1185">Reference proteome</keyword>
<feature type="domain" description="DUF1731" evidence="3">
    <location>
        <begin position="251"/>
        <end position="297"/>
    </location>
</feature>
<evidence type="ECO:0000259" key="3">
    <source>
        <dbReference type="Pfam" id="PF08338"/>
    </source>
</evidence>
<dbReference type="Pfam" id="PF08338">
    <property type="entry name" value="DUF1731"/>
    <property type="match status" value="1"/>
</dbReference>
<dbReference type="EMBL" id="CP061800">
    <property type="protein sequence ID" value="QTA88111.1"/>
    <property type="molecule type" value="Genomic_DNA"/>
</dbReference>
<dbReference type="InterPro" id="IPR010099">
    <property type="entry name" value="SDR39U1"/>
</dbReference>
<dbReference type="InterPro" id="IPR001509">
    <property type="entry name" value="Epimerase_deHydtase"/>
</dbReference>
<dbReference type="KEGG" id="dmm:dnm_041520"/>
<name>A0A975BM92_9BACT</name>
<organism evidence="4 5">
    <name type="scientific">Desulfonema magnum</name>
    <dbReference type="NCBI Taxonomy" id="45655"/>
    <lineage>
        <taxon>Bacteria</taxon>
        <taxon>Pseudomonadati</taxon>
        <taxon>Thermodesulfobacteriota</taxon>
        <taxon>Desulfobacteria</taxon>
        <taxon>Desulfobacterales</taxon>
        <taxon>Desulfococcaceae</taxon>
        <taxon>Desulfonema</taxon>
    </lineage>
</organism>
<evidence type="ECO:0000313" key="5">
    <source>
        <dbReference type="Proteomes" id="UP000663722"/>
    </source>
</evidence>
<comment type="similarity">
    <text evidence="1">Belongs to the NAD(P)-dependent epimerase/dehydratase family. SDR39U1 subfamily.</text>
</comment>
<evidence type="ECO:0000259" key="2">
    <source>
        <dbReference type="Pfam" id="PF01370"/>
    </source>
</evidence>
<dbReference type="Proteomes" id="UP000663722">
    <property type="component" value="Chromosome"/>
</dbReference>
<dbReference type="AlphaFoldDB" id="A0A975BM92"/>
<dbReference type="PANTHER" id="PTHR11092">
    <property type="entry name" value="SUGAR NUCLEOTIDE EPIMERASE RELATED"/>
    <property type="match status" value="1"/>
</dbReference>
<proteinExistence type="inferred from homology"/>
<accession>A0A975BM92</accession>
<dbReference type="RefSeq" id="WP_207683023.1">
    <property type="nucleotide sequence ID" value="NZ_CP061800.1"/>
</dbReference>
<dbReference type="InterPro" id="IPR036291">
    <property type="entry name" value="NAD(P)-bd_dom_sf"/>
</dbReference>
<gene>
    <name evidence="4" type="ORF">dnm_041520</name>
</gene>
<reference evidence="4" key="1">
    <citation type="journal article" date="2021" name="Microb. Physiol.">
        <title>Proteogenomic Insights into the Physiology of Marine, Sulfate-Reducing, Filamentous Desulfonema limicola and Desulfonema magnum.</title>
        <authorList>
            <person name="Schnaars V."/>
            <person name="Wohlbrand L."/>
            <person name="Scheve S."/>
            <person name="Hinrichs C."/>
            <person name="Reinhardt R."/>
            <person name="Rabus R."/>
        </authorList>
    </citation>
    <scope>NUCLEOTIDE SEQUENCE</scope>
    <source>
        <strain evidence="4">4be13</strain>
    </source>
</reference>
<dbReference type="PANTHER" id="PTHR11092:SF0">
    <property type="entry name" value="EPIMERASE FAMILY PROTEIN SDR39U1"/>
    <property type="match status" value="1"/>
</dbReference>
<evidence type="ECO:0000256" key="1">
    <source>
        <dbReference type="ARBA" id="ARBA00009353"/>
    </source>
</evidence>
<evidence type="ECO:0000313" key="4">
    <source>
        <dbReference type="EMBL" id="QTA88111.1"/>
    </source>
</evidence>
<sequence length="298" mass="33423">MKIFVTGGLGFVGRNLSELLLSRGNQVIATGTRPDQKAIHHKNFRYISADTSRQGPWQESLKDVDAVVNLAGRSIFNLWTENYKKRIYDSRVLTTRHLVEALPRDKNITLCSTSAAGYYGNRGDDILTEEEPNGHDFLAKVCKDWEAEAFQAEEKGVRVVTMRFGVVLGKSGGAIRQMLPAFRFFAGGPLGNGRQWFPWIHLDDLLSAILFALENQEVKGPVNFTATYPVRNRDFAKTLGRILKRPAFMPTPGFMIRFILGEFGASILSSQRAIPEKLSGYGFDFKYPDIEKALKSII</sequence>
<dbReference type="Pfam" id="PF01370">
    <property type="entry name" value="Epimerase"/>
    <property type="match status" value="1"/>
</dbReference>
<dbReference type="InterPro" id="IPR013549">
    <property type="entry name" value="DUF1731"/>
</dbReference>
<dbReference type="NCBIfam" id="TIGR01777">
    <property type="entry name" value="yfcH"/>
    <property type="match status" value="1"/>
</dbReference>